<reference evidence="2 3" key="1">
    <citation type="journal article" date="2019" name="Int. J. Syst. Evol. Microbiol.">
        <title>The Global Catalogue of Microorganisms (GCM) 10K type strain sequencing project: providing services to taxonomists for standard genome sequencing and annotation.</title>
        <authorList>
            <consortium name="The Broad Institute Genomics Platform"/>
            <consortium name="The Broad Institute Genome Sequencing Center for Infectious Disease"/>
            <person name="Wu L."/>
            <person name="Ma J."/>
        </authorList>
    </citation>
    <scope>NUCLEOTIDE SEQUENCE [LARGE SCALE GENOMIC DNA]</scope>
    <source>
        <strain evidence="2 3">RDMS1</strain>
    </source>
</reference>
<comment type="caution">
    <text evidence="2">The sequence shown here is derived from an EMBL/GenBank/DDBJ whole genome shotgun (WGS) entry which is preliminary data.</text>
</comment>
<dbReference type="SFLD" id="SFLDG01129">
    <property type="entry name" value="C1.5:_HAD__Beta-PGM__Phosphata"/>
    <property type="match status" value="1"/>
</dbReference>
<dbReference type="InterPro" id="IPR036412">
    <property type="entry name" value="HAD-like_sf"/>
</dbReference>
<dbReference type="AlphaFoldDB" id="A0ABD5YTI2"/>
<dbReference type="RefSeq" id="WP_264556218.1">
    <property type="nucleotide sequence ID" value="NZ_CP109979.1"/>
</dbReference>
<dbReference type="InterPro" id="IPR006439">
    <property type="entry name" value="HAD-SF_hydro_IA"/>
</dbReference>
<dbReference type="NCBIfam" id="TIGR01548">
    <property type="entry name" value="HAD-SF-IA-hyp1"/>
    <property type="match status" value="1"/>
</dbReference>
<dbReference type="Proteomes" id="UP001596417">
    <property type="component" value="Unassembled WGS sequence"/>
</dbReference>
<protein>
    <submittedName>
        <fullName evidence="2">TIGR01548 family HAD-type hydrolase</fullName>
    </submittedName>
</protein>
<evidence type="ECO:0000313" key="2">
    <source>
        <dbReference type="EMBL" id="MFC7190516.1"/>
    </source>
</evidence>
<dbReference type="NCBIfam" id="TIGR01549">
    <property type="entry name" value="HAD-SF-IA-v1"/>
    <property type="match status" value="1"/>
</dbReference>
<accession>A0ABD5YTI2</accession>
<proteinExistence type="inferred from homology"/>
<dbReference type="SFLD" id="SFLDS00003">
    <property type="entry name" value="Haloacid_Dehalogenase"/>
    <property type="match status" value="1"/>
</dbReference>
<dbReference type="EMBL" id="JBHTAX010000001">
    <property type="protein sequence ID" value="MFC7190516.1"/>
    <property type="molecule type" value="Genomic_DNA"/>
</dbReference>
<dbReference type="PANTHER" id="PTHR43434:SF1">
    <property type="entry name" value="PHOSPHOGLYCOLATE PHOSPHATASE"/>
    <property type="match status" value="1"/>
</dbReference>
<dbReference type="CDD" id="cd01427">
    <property type="entry name" value="HAD_like"/>
    <property type="match status" value="1"/>
</dbReference>
<dbReference type="SUPFAM" id="SSF56784">
    <property type="entry name" value="HAD-like"/>
    <property type="match status" value="1"/>
</dbReference>
<dbReference type="InterPro" id="IPR006438">
    <property type="entry name" value="HAD-SF_TIGR01548"/>
</dbReference>
<keyword evidence="2" id="KW-0378">Hydrolase</keyword>
<dbReference type="GO" id="GO:0016787">
    <property type="term" value="F:hydrolase activity"/>
    <property type="evidence" value="ECO:0007669"/>
    <property type="project" value="UniProtKB-KW"/>
</dbReference>
<evidence type="ECO:0000313" key="3">
    <source>
        <dbReference type="Proteomes" id="UP001596417"/>
    </source>
</evidence>
<organism evidence="2 3">
    <name type="scientific">Halocatena marina</name>
    <dbReference type="NCBI Taxonomy" id="2934937"/>
    <lineage>
        <taxon>Archaea</taxon>
        <taxon>Methanobacteriati</taxon>
        <taxon>Methanobacteriota</taxon>
        <taxon>Stenosarchaea group</taxon>
        <taxon>Halobacteria</taxon>
        <taxon>Halobacteriales</taxon>
        <taxon>Natronomonadaceae</taxon>
        <taxon>Halocatena</taxon>
    </lineage>
</organism>
<dbReference type="InterPro" id="IPR023214">
    <property type="entry name" value="HAD_sf"/>
</dbReference>
<dbReference type="Pfam" id="PF00702">
    <property type="entry name" value="Hydrolase"/>
    <property type="match status" value="1"/>
</dbReference>
<dbReference type="InterPro" id="IPR050155">
    <property type="entry name" value="HAD-like_hydrolase_sf"/>
</dbReference>
<name>A0ABD5YTI2_9EURY</name>
<evidence type="ECO:0000256" key="1">
    <source>
        <dbReference type="ARBA" id="ARBA00007958"/>
    </source>
</evidence>
<comment type="similarity">
    <text evidence="1">Belongs to the HAD-like hydrolase superfamily.</text>
</comment>
<keyword evidence="3" id="KW-1185">Reference proteome</keyword>
<sequence length="289" mass="31627">MSVEAVVLDIDGVLVDVADSYRRAIVESVMHVYDDTIPKADVQSFKNAGGFNNDWELTHATALYILACQEGFDRDLAAFTDAIEASGGGLEGARTVVVNAVDPDTRERIHAKWKRDRLTDVFQQLYLGSELYRDFYDSEPDLDTSGFVYDEPVLAASETIDTLTKRWDVGVVTGRPATEAAIALDRVGLTVPDKYLFTMDSETPGKPAPDALIELAERLDANRIAFAGDTLDDIQTATNATETDPDRDYYGIGVQTGGLSDEDGRQAFKRAGAHAVIEHVDSLPMILDE</sequence>
<dbReference type="PANTHER" id="PTHR43434">
    <property type="entry name" value="PHOSPHOGLYCOLATE PHOSPHATASE"/>
    <property type="match status" value="1"/>
</dbReference>
<dbReference type="Gene3D" id="3.40.50.1000">
    <property type="entry name" value="HAD superfamily/HAD-like"/>
    <property type="match status" value="1"/>
</dbReference>
<dbReference type="GeneID" id="76200132"/>
<gene>
    <name evidence="2" type="ORF">ACFQL7_12110</name>
</gene>